<keyword evidence="8" id="KW-1185">Reference proteome</keyword>
<feature type="region of interest" description="Disordered" evidence="4">
    <location>
        <begin position="489"/>
        <end position="528"/>
    </location>
</feature>
<dbReference type="SUPFAM" id="SSF53474">
    <property type="entry name" value="alpha/beta-Hydrolases"/>
    <property type="match status" value="1"/>
</dbReference>
<evidence type="ECO:0000259" key="6">
    <source>
        <dbReference type="Pfam" id="PF08386"/>
    </source>
</evidence>
<feature type="domain" description="Peptidase S33 tripeptidyl aminopeptidase-like C-terminal" evidence="6">
    <location>
        <begin position="397"/>
        <end position="490"/>
    </location>
</feature>
<dbReference type="PANTHER" id="PTHR43248">
    <property type="entry name" value="2-SUCCINYL-6-HYDROXY-2,4-CYCLOHEXADIENE-1-CARBOXYLATE SYNTHASE"/>
    <property type="match status" value="1"/>
</dbReference>
<dbReference type="Pfam" id="PF08386">
    <property type="entry name" value="Abhydrolase_4"/>
    <property type="match status" value="1"/>
</dbReference>
<evidence type="ECO:0000313" key="7">
    <source>
        <dbReference type="EMBL" id="NYF39525.1"/>
    </source>
</evidence>
<evidence type="ECO:0000313" key="8">
    <source>
        <dbReference type="Proteomes" id="UP000576393"/>
    </source>
</evidence>
<comment type="caution">
    <text evidence="7">The sequence shown here is derived from an EMBL/GenBank/DDBJ whole genome shotgun (WGS) entry which is preliminary data.</text>
</comment>
<dbReference type="InterPro" id="IPR051601">
    <property type="entry name" value="Serine_prot/Carboxylest_S33"/>
</dbReference>
<keyword evidence="3" id="KW-0378">Hydrolase</keyword>
<dbReference type="InterPro" id="IPR013595">
    <property type="entry name" value="Pept_S33_TAP-like_C"/>
</dbReference>
<feature type="signal peptide" evidence="5">
    <location>
        <begin position="1"/>
        <end position="25"/>
    </location>
</feature>
<keyword evidence="2 5" id="KW-0732">Signal</keyword>
<sequence>MKTRLLTAVLAGLVLTASFTHPALAERSPTGRPAAQTATPEWRPSEPLSWTGCGDHGGECATLKAPIDWKRPNGPTLNLAIGRLSALNPAKRLGVLVVHPGGPGASGIDPFILDNAIPESDPVRQYFDLVTLDPRGVGRSTRAVCSADLVDRTPITYPADEAEYRSLLRFNASLSRDCRRQTGPLFDHVDTTSAARDIDAIRVALGERRISFFAISYGTMVGQQYAELFPGNIRAMAIDSNMDHSITSAWQYLKTTTEDFESSFLDFAKWCGETATCALHDKKVTDVWDELHAKAAAGDLRSPFDGSPISAEDLRGGLFIYMYDPSGWFDAAQWLRALTRGAPPASPFTVKTEVVDNPYPAIWCSDWKWDVTSFSQLDRYRRRLETIAPHTKLSPFWSDVTSCLNWQGPVSNPQHRLAIGDTPPILVATARHDVGTPAAWNQSVARQIPRSALLEYEGVGHGQFRNSACAHDAIVDYLIELKVPQPGTRCAPEYPTEPSAATKPAESPSLTRTGRPVHAGRPYGTRRP</sequence>
<accession>A0A852V153</accession>
<dbReference type="EMBL" id="JACCCO010000001">
    <property type="protein sequence ID" value="NYF39525.1"/>
    <property type="molecule type" value="Genomic_DNA"/>
</dbReference>
<evidence type="ECO:0000256" key="4">
    <source>
        <dbReference type="SAM" id="MobiDB-lite"/>
    </source>
</evidence>
<dbReference type="Proteomes" id="UP000576393">
    <property type="component" value="Unassembled WGS sequence"/>
</dbReference>
<dbReference type="RefSeq" id="WP_179819165.1">
    <property type="nucleotide sequence ID" value="NZ_JACCCO010000001.1"/>
</dbReference>
<organism evidence="7 8">
    <name type="scientific">Streptosporangium sandarakinum</name>
    <dbReference type="NCBI Taxonomy" id="1260955"/>
    <lineage>
        <taxon>Bacteria</taxon>
        <taxon>Bacillati</taxon>
        <taxon>Actinomycetota</taxon>
        <taxon>Actinomycetes</taxon>
        <taxon>Streptosporangiales</taxon>
        <taxon>Streptosporangiaceae</taxon>
        <taxon>Streptosporangium</taxon>
    </lineage>
</organism>
<protein>
    <submittedName>
        <fullName evidence="7">Pimeloyl-ACP methyl ester carboxylesterase</fullName>
    </submittedName>
</protein>
<evidence type="ECO:0000256" key="2">
    <source>
        <dbReference type="ARBA" id="ARBA00022729"/>
    </source>
</evidence>
<evidence type="ECO:0000256" key="3">
    <source>
        <dbReference type="ARBA" id="ARBA00022801"/>
    </source>
</evidence>
<reference evidence="7 8" key="1">
    <citation type="submission" date="2020-07" db="EMBL/GenBank/DDBJ databases">
        <title>Sequencing the genomes of 1000 actinobacteria strains.</title>
        <authorList>
            <person name="Klenk H.-P."/>
        </authorList>
    </citation>
    <scope>NUCLEOTIDE SEQUENCE [LARGE SCALE GENOMIC DNA]</scope>
    <source>
        <strain evidence="7 8">DSM 45763</strain>
    </source>
</reference>
<evidence type="ECO:0000256" key="5">
    <source>
        <dbReference type="SAM" id="SignalP"/>
    </source>
</evidence>
<dbReference type="AlphaFoldDB" id="A0A852V153"/>
<dbReference type="Gene3D" id="3.40.50.1820">
    <property type="entry name" value="alpha/beta hydrolase"/>
    <property type="match status" value="1"/>
</dbReference>
<comment type="similarity">
    <text evidence="1">Belongs to the peptidase S33 family.</text>
</comment>
<proteinExistence type="inferred from homology"/>
<name>A0A852V153_9ACTN</name>
<evidence type="ECO:0000256" key="1">
    <source>
        <dbReference type="ARBA" id="ARBA00010088"/>
    </source>
</evidence>
<feature type="chain" id="PRO_5032776271" evidence="5">
    <location>
        <begin position="26"/>
        <end position="528"/>
    </location>
</feature>
<feature type="region of interest" description="Disordered" evidence="4">
    <location>
        <begin position="25"/>
        <end position="48"/>
    </location>
</feature>
<dbReference type="InterPro" id="IPR029058">
    <property type="entry name" value="AB_hydrolase_fold"/>
</dbReference>
<gene>
    <name evidence="7" type="ORF">HDA43_001684</name>
</gene>
<dbReference type="PANTHER" id="PTHR43248:SF29">
    <property type="entry name" value="TRIPEPTIDYL AMINOPEPTIDASE"/>
    <property type="match status" value="1"/>
</dbReference>
<dbReference type="GO" id="GO:0016787">
    <property type="term" value="F:hydrolase activity"/>
    <property type="evidence" value="ECO:0007669"/>
    <property type="project" value="UniProtKB-KW"/>
</dbReference>